<dbReference type="Gene3D" id="1.10.287.3980">
    <property type="match status" value="1"/>
</dbReference>
<name>A0AAN9C6J4_9CAEN</name>
<evidence type="ECO:0000313" key="4">
    <source>
        <dbReference type="EMBL" id="KAK7115330.1"/>
    </source>
</evidence>
<evidence type="ECO:0000256" key="3">
    <source>
        <dbReference type="ARBA" id="ARBA00023274"/>
    </source>
</evidence>
<dbReference type="InterPro" id="IPR000271">
    <property type="entry name" value="Ribosomal_bL34"/>
</dbReference>
<comment type="caution">
    <text evidence="4">The sequence shown here is derived from an EMBL/GenBank/DDBJ whole genome shotgun (WGS) entry which is preliminary data.</text>
</comment>
<evidence type="ECO:0000256" key="1">
    <source>
        <dbReference type="ARBA" id="ARBA00010111"/>
    </source>
</evidence>
<dbReference type="Proteomes" id="UP001374579">
    <property type="component" value="Unassembled WGS sequence"/>
</dbReference>
<keyword evidence="2" id="KW-0689">Ribosomal protein</keyword>
<dbReference type="EMBL" id="JBAMIC010000001">
    <property type="protein sequence ID" value="KAK7115330.1"/>
    <property type="molecule type" value="Genomic_DNA"/>
</dbReference>
<proteinExistence type="inferred from homology"/>
<dbReference type="AlphaFoldDB" id="A0AAN9C6J4"/>
<protein>
    <submittedName>
        <fullName evidence="4">Uncharacterized protein</fullName>
    </submittedName>
</protein>
<comment type="similarity">
    <text evidence="1">Belongs to the bacterial ribosomal protein bL34 family.</text>
</comment>
<organism evidence="4 5">
    <name type="scientific">Littorina saxatilis</name>
    <dbReference type="NCBI Taxonomy" id="31220"/>
    <lineage>
        <taxon>Eukaryota</taxon>
        <taxon>Metazoa</taxon>
        <taxon>Spiralia</taxon>
        <taxon>Lophotrochozoa</taxon>
        <taxon>Mollusca</taxon>
        <taxon>Gastropoda</taxon>
        <taxon>Caenogastropoda</taxon>
        <taxon>Littorinimorpha</taxon>
        <taxon>Littorinoidea</taxon>
        <taxon>Littorinidae</taxon>
        <taxon>Littorina</taxon>
    </lineage>
</organism>
<evidence type="ECO:0000256" key="2">
    <source>
        <dbReference type="ARBA" id="ARBA00022980"/>
    </source>
</evidence>
<gene>
    <name evidence="4" type="ORF">V1264_001218</name>
</gene>
<keyword evidence="5" id="KW-1185">Reference proteome</keyword>
<dbReference type="GO" id="GO:1990904">
    <property type="term" value="C:ribonucleoprotein complex"/>
    <property type="evidence" value="ECO:0007669"/>
    <property type="project" value="UniProtKB-KW"/>
</dbReference>
<evidence type="ECO:0000313" key="5">
    <source>
        <dbReference type="Proteomes" id="UP001374579"/>
    </source>
</evidence>
<dbReference type="Pfam" id="PF00468">
    <property type="entry name" value="Ribosomal_L34"/>
    <property type="match status" value="1"/>
</dbReference>
<keyword evidence="3" id="KW-0687">Ribonucleoprotein</keyword>
<accession>A0AAN9C6J4</accession>
<dbReference type="GO" id="GO:0006412">
    <property type="term" value="P:translation"/>
    <property type="evidence" value="ECO:0007669"/>
    <property type="project" value="InterPro"/>
</dbReference>
<dbReference type="GO" id="GO:0003735">
    <property type="term" value="F:structural constituent of ribosome"/>
    <property type="evidence" value="ECO:0007669"/>
    <property type="project" value="InterPro"/>
</dbReference>
<sequence length="202" mass="23065">MSSQLYNAAKCLVCSLPRMGTLKSFLSTMKQTSTLGYARVNSFSTLPTSATRNTQLQTNSNSPFALPKTGVCLRQGGVSLLPQARLLHQVTPFLSASTPALTHTRGRAQIYYRPSAWKRVNKHGIERKLRTQGGIELLWRRFLKKRHVLTPFDRMLPGTHYGQILPDHYIKYNQQLVNPQVRKQLQEVYKNKSKARRVVRTK</sequence>
<dbReference type="GO" id="GO:0005840">
    <property type="term" value="C:ribosome"/>
    <property type="evidence" value="ECO:0007669"/>
    <property type="project" value="UniProtKB-KW"/>
</dbReference>
<reference evidence="4 5" key="1">
    <citation type="submission" date="2024-02" db="EMBL/GenBank/DDBJ databases">
        <title>Chromosome-scale genome assembly of the rough periwinkle Littorina saxatilis.</title>
        <authorList>
            <person name="De Jode A."/>
            <person name="Faria R."/>
            <person name="Formenti G."/>
            <person name="Sims Y."/>
            <person name="Smith T.P."/>
            <person name="Tracey A."/>
            <person name="Wood J.M.D."/>
            <person name="Zagrodzka Z.B."/>
            <person name="Johannesson K."/>
            <person name="Butlin R.K."/>
            <person name="Leder E.H."/>
        </authorList>
    </citation>
    <scope>NUCLEOTIDE SEQUENCE [LARGE SCALE GENOMIC DNA]</scope>
    <source>
        <strain evidence="4">Snail1</strain>
        <tissue evidence="4">Muscle</tissue>
    </source>
</reference>